<dbReference type="InterPro" id="IPR036236">
    <property type="entry name" value="Znf_C2H2_sf"/>
</dbReference>
<feature type="compositionally biased region" description="Polar residues" evidence="2">
    <location>
        <begin position="51"/>
        <end position="60"/>
    </location>
</feature>
<evidence type="ECO:0000313" key="5">
    <source>
        <dbReference type="Proteomes" id="UP001163823"/>
    </source>
</evidence>
<keyword evidence="1" id="KW-0863">Zinc-finger</keyword>
<dbReference type="AlphaFoldDB" id="A0AAD7Q6X0"/>
<feature type="compositionally biased region" description="Basic residues" evidence="2">
    <location>
        <begin position="108"/>
        <end position="121"/>
    </location>
</feature>
<sequence length="296" mass="32839">MDNSERETHDFMNVESFSQLPFIRPSSTLALNNKEKGIKLFGIEFGSHADNPTASDESQCTDTNNNNALDNINSNNDTENLGETNRRFECHYCCRNFPTSQALGGHQNAHKRERQHAKRAHLQSTLAHGSSQLSVSDSHVYGLMNYRFSSAATPPATSYPTWDSNSHHSAPNNGRFYGTNHSHSGLYSHHPPINGSPLALWRVPTVHNNPSFNRDRSSHPLPLFAGGGMKNLNISQVGGATSQSRSVYDSKPCVQDQNGRMLLARVSIMYAKLGGHEHFVQTHVSIYLCNCSDMWG</sequence>
<dbReference type="KEGG" id="qsa:O6P43_005809"/>
<dbReference type="PROSITE" id="PS00028">
    <property type="entry name" value="ZINC_FINGER_C2H2_1"/>
    <property type="match status" value="1"/>
</dbReference>
<keyword evidence="5" id="KW-1185">Reference proteome</keyword>
<protein>
    <submittedName>
        <fullName evidence="4">Zinc finger protein</fullName>
    </submittedName>
</protein>
<organism evidence="4 5">
    <name type="scientific">Quillaja saponaria</name>
    <name type="common">Soap bark tree</name>
    <dbReference type="NCBI Taxonomy" id="32244"/>
    <lineage>
        <taxon>Eukaryota</taxon>
        <taxon>Viridiplantae</taxon>
        <taxon>Streptophyta</taxon>
        <taxon>Embryophyta</taxon>
        <taxon>Tracheophyta</taxon>
        <taxon>Spermatophyta</taxon>
        <taxon>Magnoliopsida</taxon>
        <taxon>eudicotyledons</taxon>
        <taxon>Gunneridae</taxon>
        <taxon>Pentapetalae</taxon>
        <taxon>rosids</taxon>
        <taxon>fabids</taxon>
        <taxon>Fabales</taxon>
        <taxon>Quillajaceae</taxon>
        <taxon>Quillaja</taxon>
    </lineage>
</organism>
<evidence type="ECO:0000256" key="2">
    <source>
        <dbReference type="SAM" id="MobiDB-lite"/>
    </source>
</evidence>
<keyword evidence="1" id="KW-0479">Metal-binding</keyword>
<proteinExistence type="predicted"/>
<feature type="region of interest" description="Disordered" evidence="2">
    <location>
        <begin position="103"/>
        <end position="130"/>
    </location>
</feature>
<evidence type="ECO:0000259" key="3">
    <source>
        <dbReference type="PROSITE" id="PS50157"/>
    </source>
</evidence>
<keyword evidence="1" id="KW-0862">Zinc</keyword>
<dbReference type="PANTHER" id="PTHR46547">
    <property type="entry name" value="ZINC FINGER PROTEIN GIS"/>
    <property type="match status" value="1"/>
</dbReference>
<dbReference type="InterPro" id="IPR044291">
    <property type="entry name" value="GIS/GIS2/ZFP8"/>
</dbReference>
<feature type="domain" description="C2H2-type" evidence="3">
    <location>
        <begin position="88"/>
        <end position="115"/>
    </location>
</feature>
<dbReference type="InterPro" id="IPR013087">
    <property type="entry name" value="Znf_C2H2_type"/>
</dbReference>
<dbReference type="PANTHER" id="PTHR46547:SF7">
    <property type="entry name" value="ZINC FINGER PROTEIN GIS"/>
    <property type="match status" value="1"/>
</dbReference>
<name>A0AAD7Q6X0_QUISA</name>
<dbReference type="GO" id="GO:0008270">
    <property type="term" value="F:zinc ion binding"/>
    <property type="evidence" value="ECO:0007669"/>
    <property type="project" value="UniProtKB-KW"/>
</dbReference>
<feature type="compositionally biased region" description="Low complexity" evidence="2">
    <location>
        <begin position="61"/>
        <end position="78"/>
    </location>
</feature>
<evidence type="ECO:0000256" key="1">
    <source>
        <dbReference type="PROSITE-ProRule" id="PRU00042"/>
    </source>
</evidence>
<gene>
    <name evidence="4" type="ORF">O6P43_005809</name>
</gene>
<dbReference type="EMBL" id="JARAOO010000003">
    <property type="protein sequence ID" value="KAJ7975973.1"/>
    <property type="molecule type" value="Genomic_DNA"/>
</dbReference>
<dbReference type="GO" id="GO:0009739">
    <property type="term" value="P:response to gibberellin"/>
    <property type="evidence" value="ECO:0007669"/>
    <property type="project" value="InterPro"/>
</dbReference>
<dbReference type="GO" id="GO:0010090">
    <property type="term" value="P:trichome morphogenesis"/>
    <property type="evidence" value="ECO:0007669"/>
    <property type="project" value="InterPro"/>
</dbReference>
<dbReference type="SUPFAM" id="SSF57667">
    <property type="entry name" value="beta-beta-alpha zinc fingers"/>
    <property type="match status" value="1"/>
</dbReference>
<reference evidence="4" key="1">
    <citation type="journal article" date="2023" name="Science">
        <title>Elucidation of the pathway for biosynthesis of saponin adjuvants from the soapbark tree.</title>
        <authorList>
            <person name="Reed J."/>
            <person name="Orme A."/>
            <person name="El-Demerdash A."/>
            <person name="Owen C."/>
            <person name="Martin L.B.B."/>
            <person name="Misra R.C."/>
            <person name="Kikuchi S."/>
            <person name="Rejzek M."/>
            <person name="Martin A.C."/>
            <person name="Harkess A."/>
            <person name="Leebens-Mack J."/>
            <person name="Louveau T."/>
            <person name="Stephenson M.J."/>
            <person name="Osbourn A."/>
        </authorList>
    </citation>
    <scope>NUCLEOTIDE SEQUENCE</scope>
    <source>
        <strain evidence="4">S10</strain>
    </source>
</reference>
<dbReference type="PROSITE" id="PS50157">
    <property type="entry name" value="ZINC_FINGER_C2H2_2"/>
    <property type="match status" value="1"/>
</dbReference>
<evidence type="ECO:0000313" key="4">
    <source>
        <dbReference type="EMBL" id="KAJ7975973.1"/>
    </source>
</evidence>
<comment type="caution">
    <text evidence="4">The sequence shown here is derived from an EMBL/GenBank/DDBJ whole genome shotgun (WGS) entry which is preliminary data.</text>
</comment>
<dbReference type="Proteomes" id="UP001163823">
    <property type="component" value="Chromosome 3"/>
</dbReference>
<dbReference type="GO" id="GO:0003700">
    <property type="term" value="F:DNA-binding transcription factor activity"/>
    <property type="evidence" value="ECO:0007669"/>
    <property type="project" value="InterPro"/>
</dbReference>
<feature type="region of interest" description="Disordered" evidence="2">
    <location>
        <begin position="51"/>
        <end position="80"/>
    </location>
</feature>
<accession>A0AAD7Q6X0</accession>